<keyword evidence="2" id="KW-1185">Reference proteome</keyword>
<dbReference type="RefSeq" id="WP_155465747.1">
    <property type="nucleotide sequence ID" value="NZ_WNKY01000026.1"/>
</dbReference>
<dbReference type="OrthoDB" id="7064291at2"/>
<comment type="caution">
    <text evidence="1">The sequence shown here is derived from an EMBL/GenBank/DDBJ whole genome shotgun (WGS) entry which is preliminary data.</text>
</comment>
<accession>A0A6L6PLF8</accession>
<gene>
    <name evidence="1" type="ORF">GM676_20505</name>
</gene>
<name>A0A6L6PLF8_9BURK</name>
<dbReference type="AlphaFoldDB" id="A0A6L6PLF8"/>
<evidence type="ECO:0000313" key="1">
    <source>
        <dbReference type="EMBL" id="MTV39950.1"/>
    </source>
</evidence>
<evidence type="ECO:0000313" key="2">
    <source>
        <dbReference type="Proteomes" id="UP000475582"/>
    </source>
</evidence>
<protein>
    <submittedName>
        <fullName evidence="1">Uncharacterized protein</fullName>
    </submittedName>
</protein>
<sequence length="166" mass="18824">MKLVLFEYTCKCCGNFYKAPQINPYAYGEFLLRKRNSPTLRYLDALNTPAYAEVADELRVNEYTRALDDITRADVLQIIFGSAACDPDVDGEPFELGLLPCCTDCGETVSISWQITDPIEFVEKDLIPATFSGWLNLTGRDRKKKVLAVLTRLSRFAPTRGRREEI</sequence>
<organism evidence="1 2">
    <name type="scientific">Duganella radicis</name>
    <dbReference type="NCBI Taxonomy" id="551988"/>
    <lineage>
        <taxon>Bacteria</taxon>
        <taxon>Pseudomonadati</taxon>
        <taxon>Pseudomonadota</taxon>
        <taxon>Betaproteobacteria</taxon>
        <taxon>Burkholderiales</taxon>
        <taxon>Oxalobacteraceae</taxon>
        <taxon>Telluria group</taxon>
        <taxon>Duganella</taxon>
    </lineage>
</organism>
<dbReference type="Proteomes" id="UP000475582">
    <property type="component" value="Unassembled WGS sequence"/>
</dbReference>
<proteinExistence type="predicted"/>
<reference evidence="1 2" key="1">
    <citation type="submission" date="2019-11" db="EMBL/GenBank/DDBJ databases">
        <title>Type strains purchased from KCTC, JCM and DSMZ.</title>
        <authorList>
            <person name="Lu H."/>
        </authorList>
    </citation>
    <scope>NUCLEOTIDE SEQUENCE [LARGE SCALE GENOMIC DNA]</scope>
    <source>
        <strain evidence="1 2">KCTC 22382</strain>
    </source>
</reference>
<dbReference type="EMBL" id="WNKY01000026">
    <property type="protein sequence ID" value="MTV39950.1"/>
    <property type="molecule type" value="Genomic_DNA"/>
</dbReference>